<evidence type="ECO:0000259" key="5">
    <source>
        <dbReference type="Pfam" id="PF22680"/>
    </source>
</evidence>
<reference evidence="6 7" key="1">
    <citation type="submission" date="2021-03" db="EMBL/GenBank/DDBJ databases">
        <title>Complete genome of Polaribacter_sp.G4M1.</title>
        <authorList>
            <person name="Jeong S.W."/>
            <person name="Bae J.W."/>
        </authorList>
    </citation>
    <scope>NUCLEOTIDE SEQUENCE [LARGE SCALE GENOMIC DNA]</scope>
    <source>
        <strain evidence="6 7">G4M1</strain>
    </source>
</reference>
<dbReference type="EMBL" id="CP071795">
    <property type="protein sequence ID" value="QTD38979.1"/>
    <property type="molecule type" value="Genomic_DNA"/>
</dbReference>
<accession>A0ABX7SXJ8</accession>
<feature type="domain" description="Glycoside hydrolase 123 N-terminal" evidence="5">
    <location>
        <begin position="2"/>
        <end position="101"/>
    </location>
</feature>
<dbReference type="Proteomes" id="UP000663935">
    <property type="component" value="Chromosome"/>
</dbReference>
<dbReference type="InterPro" id="IPR045474">
    <property type="entry name" value="GEVED"/>
</dbReference>
<evidence type="ECO:0000259" key="3">
    <source>
        <dbReference type="Pfam" id="PF18962"/>
    </source>
</evidence>
<gene>
    <name evidence="6" type="ORF">JL193_06930</name>
</gene>
<dbReference type="NCBIfam" id="TIGR04183">
    <property type="entry name" value="Por_Secre_tail"/>
    <property type="match status" value="1"/>
</dbReference>
<name>A0ABX7SXJ8_9FLAO</name>
<feature type="domain" description="Secretion system C-terminal sorting" evidence="3">
    <location>
        <begin position="831"/>
        <end position="904"/>
    </location>
</feature>
<dbReference type="Pfam" id="PF22680">
    <property type="entry name" value="Glyco_hydro_123_N_2"/>
    <property type="match status" value="1"/>
</dbReference>
<dbReference type="Pfam" id="PF13320">
    <property type="entry name" value="GH123_cat"/>
    <property type="match status" value="1"/>
</dbReference>
<dbReference type="InterPro" id="IPR053850">
    <property type="entry name" value="Glyco_hydro_123_N_2"/>
</dbReference>
<evidence type="ECO:0000313" key="7">
    <source>
        <dbReference type="Proteomes" id="UP000663935"/>
    </source>
</evidence>
<evidence type="ECO:0000259" key="4">
    <source>
        <dbReference type="Pfam" id="PF20009"/>
    </source>
</evidence>
<evidence type="ECO:0000313" key="6">
    <source>
        <dbReference type="EMBL" id="QTD38979.1"/>
    </source>
</evidence>
<sequence>MLWSNSDINGLSYNISDFQGGSNKIDNSNIKLRFGKYIKGDPESRTCSRYPTRTSSIEIIDALIEEEITSITPTDPLKLWVTIDVPKNTSIGVYNGTITVNGATNSLNFDISIQVVDYTLPDVPNWSFHLDLWQFPVNILNHFNTSNPSNKIRLWSDEHFNLIEPFYKHLADSGQKSITTYIKEDALGATSMIKWIKKIDGTWEYDFTVFDKYVGKLMSWGITKQISCFSPVGWNEEIIPYWDKSTNTKLNLSAPLNSTAYSDRWEHFLTEFKLHLDSKGWFDKSVLYLDEVSEDKLDRVVSVVKGNNQNWKLGIAYSHGLTNASKSNFYDLSGILEDASNEGITGNKISTFYTSCTQLQPNNYITPENSPAEMSWMPWYAFNKGFKGYLRWAYDYWQKTDPFDARDGAHTAGDFSMVYRASNNRPSTLITSIRLELLREGIQDFEKLNILKTSLEVSSDLYDKEILEALNTIISKFTINSGSNSKQLVIEGQKAIKEISLGTFSYCKVNGNVNEDYFVSSLTTENGNNNINYSTNFYPNTGYKRHTSSKVSVLPGASFIVNLTNSSASNCARTKVWIDWNNDEDFDDIGEEVFEGGASNTCNNGLAYTIPVTVPNDVFQGIKRMRVQVKNSFELEPKACGTNDKSSTTDFDIEVLDAYCSVSGTGNYNANKVITSGGILNINYNGGSGTNNYMFSDQKIITTRSSTFNLSVTNSNGWSRSLVWIDWNGDNDFDDLNEKLAPLSEEKVSQGTTPSYSIEVTVPPNAKHGVHKIRIVTGDAWTYEDSAIPDTPCGIPTPDGSLENAAIKDFFMEITSGLSYNSFEKNLEFSVYPNPVKKYFIIESSSLSNRNVNLKLANYLGQIVLEKYIPVFQSPQKIYLPNKLMKGIYLLKITVNNNEYYSKLLKV</sequence>
<dbReference type="InterPro" id="IPR025150">
    <property type="entry name" value="GH123_cat"/>
</dbReference>
<keyword evidence="1" id="KW-0732">Signal</keyword>
<dbReference type="Pfam" id="PF20009">
    <property type="entry name" value="GEVED"/>
    <property type="match status" value="2"/>
</dbReference>
<feature type="domain" description="GEVED" evidence="4">
    <location>
        <begin position="723"/>
        <end position="800"/>
    </location>
</feature>
<evidence type="ECO:0000259" key="2">
    <source>
        <dbReference type="Pfam" id="PF13320"/>
    </source>
</evidence>
<evidence type="ECO:0000256" key="1">
    <source>
        <dbReference type="ARBA" id="ARBA00022729"/>
    </source>
</evidence>
<feature type="domain" description="GEVED" evidence="4">
    <location>
        <begin position="574"/>
        <end position="653"/>
    </location>
</feature>
<keyword evidence="7" id="KW-1185">Reference proteome</keyword>
<protein>
    <submittedName>
        <fullName evidence="6">DUF4091 domain-containing protein</fullName>
    </submittedName>
</protein>
<proteinExistence type="predicted"/>
<dbReference type="Pfam" id="PF18962">
    <property type="entry name" value="Por_Secre_tail"/>
    <property type="match status" value="1"/>
</dbReference>
<dbReference type="InterPro" id="IPR026444">
    <property type="entry name" value="Secre_tail"/>
</dbReference>
<feature type="domain" description="Glycoside hydrolase 123 catalytic" evidence="2">
    <location>
        <begin position="149"/>
        <end position="451"/>
    </location>
</feature>
<organism evidence="6 7">
    <name type="scientific">Polaribacter batillariae</name>
    <dbReference type="NCBI Taxonomy" id="2808900"/>
    <lineage>
        <taxon>Bacteria</taxon>
        <taxon>Pseudomonadati</taxon>
        <taxon>Bacteroidota</taxon>
        <taxon>Flavobacteriia</taxon>
        <taxon>Flavobacteriales</taxon>
        <taxon>Flavobacteriaceae</taxon>
    </lineage>
</organism>